<dbReference type="HOGENOM" id="CLU_1335566_0_0_10"/>
<sequence length="205" mass="22593">MEMDSKLASSAVIITGVATAEAASAYVMSPTLIGDDIAVTALTAAMIMGLGKVHNKSLTMEKALKWLIPNMGLFASSRVLAMTVKWIPLIGTTANASISFTAAQVIGWTVYLIFNDDKELDEVGVKELRIYKRRAENMEKPDVEKWFEDMPKEQVKEYKDLVSQLSKPGLTEEQQNEILRRMQDLVAPYATGQGSSEKNGESKKS</sequence>
<dbReference type="EMBL" id="CP001100">
    <property type="protein sequence ID" value="ACF12545.1"/>
    <property type="molecule type" value="Genomic_DNA"/>
</dbReference>
<accession>B3QSF4</accession>
<proteinExistence type="predicted"/>
<evidence type="ECO:0000313" key="2">
    <source>
        <dbReference type="Proteomes" id="UP000001208"/>
    </source>
</evidence>
<dbReference type="KEGG" id="cts:Ctha_0074"/>
<evidence type="ECO:0000313" key="1">
    <source>
        <dbReference type="EMBL" id="ACF12545.1"/>
    </source>
</evidence>
<reference evidence="1 2" key="1">
    <citation type="submission" date="2008-06" db="EMBL/GenBank/DDBJ databases">
        <title>Complete sequence of Chloroherpeton thalassium ATCC 35110.</title>
        <authorList>
            <consortium name="US DOE Joint Genome Institute"/>
            <person name="Lucas S."/>
            <person name="Copeland A."/>
            <person name="Lapidus A."/>
            <person name="Glavina del Rio T."/>
            <person name="Dalin E."/>
            <person name="Tice H."/>
            <person name="Bruce D."/>
            <person name="Goodwin L."/>
            <person name="Pitluck S."/>
            <person name="Schmutz J."/>
            <person name="Larimer F."/>
            <person name="Land M."/>
            <person name="Hauser L."/>
            <person name="Kyrpides N."/>
            <person name="Mikhailova N."/>
            <person name="Liu Z."/>
            <person name="Li T."/>
            <person name="Zhao F."/>
            <person name="Overmann J."/>
            <person name="Bryant D.A."/>
            <person name="Richardson P."/>
        </authorList>
    </citation>
    <scope>NUCLEOTIDE SEQUENCE [LARGE SCALE GENOMIC DNA]</scope>
    <source>
        <strain evidence="2">ATCC 35110 / GB-78</strain>
    </source>
</reference>
<organism evidence="1 2">
    <name type="scientific">Chloroherpeton thalassium (strain ATCC 35110 / GB-78)</name>
    <dbReference type="NCBI Taxonomy" id="517418"/>
    <lineage>
        <taxon>Bacteria</taxon>
        <taxon>Pseudomonadati</taxon>
        <taxon>Chlorobiota</taxon>
        <taxon>Chlorobiia</taxon>
        <taxon>Chlorobiales</taxon>
        <taxon>Chloroherpetonaceae</taxon>
        <taxon>Chloroherpeton</taxon>
    </lineage>
</organism>
<protein>
    <submittedName>
        <fullName evidence="1">Uncharacterized protein</fullName>
    </submittedName>
</protein>
<dbReference type="Proteomes" id="UP000001208">
    <property type="component" value="Chromosome"/>
</dbReference>
<dbReference type="AlphaFoldDB" id="B3QSF4"/>
<dbReference type="eggNOG" id="COG3597">
    <property type="taxonomic scope" value="Bacteria"/>
</dbReference>
<dbReference type="STRING" id="517418.Ctha_0074"/>
<gene>
    <name evidence="1" type="ordered locus">Ctha_0074</name>
</gene>
<name>B3QSF4_CHLT3</name>
<keyword evidence="2" id="KW-1185">Reference proteome</keyword>